<protein>
    <recommendedName>
        <fullName evidence="8">Serine/threonine-protein phosphatase</fullName>
        <ecNumber evidence="8">3.1.3.16</ecNumber>
    </recommendedName>
</protein>
<accession>A0ABR2GRL3</accession>
<dbReference type="PRINTS" id="PR00114">
    <property type="entry name" value="STPHPHTASE"/>
</dbReference>
<keyword evidence="4" id="KW-0904">Protein phosphatase</keyword>
<keyword evidence="5" id="KW-0464">Manganese</keyword>
<dbReference type="EC" id="3.1.3.16" evidence="8"/>
<gene>
    <name evidence="10" type="ORF">M9Y10_040258</name>
</gene>
<name>A0ABR2GRL3_9EUKA</name>
<keyword evidence="2" id="KW-0479">Metal-binding</keyword>
<sequence>MCTAKKDLSIEEFISSITSSFDLSNPKTCSEVTFDINSSFEVISTAMNIFKKEPTTLQIDAKSKISDFVIVGDLHGSLESLLQIFEKKGTPETTPYLFLGDYVDRGANSCEVIMLLYSYKCLYPDNIYLIRGNHEFRYINEQYGFKKECFNRIKQTINGKIKNKGADFYKKVTKTYKFLPLCAIINDNIFCVHGGVTGFISSRRELLRIEKVYSKSSLFLNGSVSADFLWNDPDPNIQTQGMSPRQLGHTFGRKILNDFKKSLNFCLVIRGHEMAVNGYDWPFGREGGILTVFSAPNYCGGSNGSAVAIIRTDGTVDVEQIVPNTSLRPLANLNEIKFM</sequence>
<evidence type="ECO:0000256" key="2">
    <source>
        <dbReference type="ARBA" id="ARBA00022723"/>
    </source>
</evidence>
<proteinExistence type="inferred from homology"/>
<evidence type="ECO:0000256" key="1">
    <source>
        <dbReference type="ARBA" id="ARBA00001936"/>
    </source>
</evidence>
<dbReference type="InterPro" id="IPR004843">
    <property type="entry name" value="Calcineurin-like_PHP"/>
</dbReference>
<evidence type="ECO:0000256" key="8">
    <source>
        <dbReference type="RuleBase" id="RU004273"/>
    </source>
</evidence>
<dbReference type="Pfam" id="PF00149">
    <property type="entry name" value="Metallophos"/>
    <property type="match status" value="1"/>
</dbReference>
<dbReference type="PROSITE" id="PS00125">
    <property type="entry name" value="SER_THR_PHOSPHATASE"/>
    <property type="match status" value="1"/>
</dbReference>
<keyword evidence="11" id="KW-1185">Reference proteome</keyword>
<dbReference type="EMBL" id="JAPFFF010000072">
    <property type="protein sequence ID" value="KAK8835880.1"/>
    <property type="molecule type" value="Genomic_DNA"/>
</dbReference>
<dbReference type="SUPFAM" id="SSF56300">
    <property type="entry name" value="Metallo-dependent phosphatases"/>
    <property type="match status" value="1"/>
</dbReference>
<comment type="similarity">
    <text evidence="8">Belongs to the PPP phosphatase family.</text>
</comment>
<reference evidence="10 11" key="1">
    <citation type="submission" date="2024-04" db="EMBL/GenBank/DDBJ databases">
        <title>Tritrichomonas musculus Genome.</title>
        <authorList>
            <person name="Alves-Ferreira E."/>
            <person name="Grigg M."/>
            <person name="Lorenzi H."/>
            <person name="Galac M."/>
        </authorList>
    </citation>
    <scope>NUCLEOTIDE SEQUENCE [LARGE SCALE GENOMIC DNA]</scope>
    <source>
        <strain evidence="10 11">EAF2021</strain>
    </source>
</reference>
<dbReference type="InterPro" id="IPR050341">
    <property type="entry name" value="PP1_catalytic_subunit"/>
</dbReference>
<comment type="catalytic activity">
    <reaction evidence="7 8">
        <text>O-phospho-L-threonyl-[protein] + H2O = L-threonyl-[protein] + phosphate</text>
        <dbReference type="Rhea" id="RHEA:47004"/>
        <dbReference type="Rhea" id="RHEA-COMP:11060"/>
        <dbReference type="Rhea" id="RHEA-COMP:11605"/>
        <dbReference type="ChEBI" id="CHEBI:15377"/>
        <dbReference type="ChEBI" id="CHEBI:30013"/>
        <dbReference type="ChEBI" id="CHEBI:43474"/>
        <dbReference type="ChEBI" id="CHEBI:61977"/>
        <dbReference type="EC" id="3.1.3.16"/>
    </reaction>
</comment>
<evidence type="ECO:0000259" key="9">
    <source>
        <dbReference type="PROSITE" id="PS00125"/>
    </source>
</evidence>
<evidence type="ECO:0000256" key="3">
    <source>
        <dbReference type="ARBA" id="ARBA00022801"/>
    </source>
</evidence>
<evidence type="ECO:0000256" key="7">
    <source>
        <dbReference type="ARBA" id="ARBA00048336"/>
    </source>
</evidence>
<dbReference type="SMART" id="SM00156">
    <property type="entry name" value="PP2Ac"/>
    <property type="match status" value="1"/>
</dbReference>
<comment type="catalytic activity">
    <reaction evidence="6">
        <text>O-phospho-L-seryl-[protein] + H2O = L-seryl-[protein] + phosphate</text>
        <dbReference type="Rhea" id="RHEA:20629"/>
        <dbReference type="Rhea" id="RHEA-COMP:9863"/>
        <dbReference type="Rhea" id="RHEA-COMP:11604"/>
        <dbReference type="ChEBI" id="CHEBI:15377"/>
        <dbReference type="ChEBI" id="CHEBI:29999"/>
        <dbReference type="ChEBI" id="CHEBI:43474"/>
        <dbReference type="ChEBI" id="CHEBI:83421"/>
        <dbReference type="EC" id="3.1.3.16"/>
    </reaction>
</comment>
<dbReference type="InterPro" id="IPR029052">
    <property type="entry name" value="Metallo-depent_PP-like"/>
</dbReference>
<organism evidence="10 11">
    <name type="scientific">Tritrichomonas musculus</name>
    <dbReference type="NCBI Taxonomy" id="1915356"/>
    <lineage>
        <taxon>Eukaryota</taxon>
        <taxon>Metamonada</taxon>
        <taxon>Parabasalia</taxon>
        <taxon>Tritrichomonadida</taxon>
        <taxon>Tritrichomonadidae</taxon>
        <taxon>Tritrichomonas</taxon>
    </lineage>
</organism>
<dbReference type="PANTHER" id="PTHR11668">
    <property type="entry name" value="SERINE/THREONINE PROTEIN PHOSPHATASE"/>
    <property type="match status" value="1"/>
</dbReference>
<evidence type="ECO:0000256" key="5">
    <source>
        <dbReference type="ARBA" id="ARBA00023211"/>
    </source>
</evidence>
<feature type="domain" description="Serine/threonine specific protein phosphatases" evidence="9">
    <location>
        <begin position="130"/>
        <end position="135"/>
    </location>
</feature>
<dbReference type="Gene3D" id="3.60.21.10">
    <property type="match status" value="1"/>
</dbReference>
<dbReference type="InterPro" id="IPR006186">
    <property type="entry name" value="Ser/Thr-sp_prot-phosphatase"/>
</dbReference>
<dbReference type="CDD" id="cd00144">
    <property type="entry name" value="MPP_PPP_family"/>
    <property type="match status" value="1"/>
</dbReference>
<evidence type="ECO:0000313" key="11">
    <source>
        <dbReference type="Proteomes" id="UP001470230"/>
    </source>
</evidence>
<dbReference type="Proteomes" id="UP001470230">
    <property type="component" value="Unassembled WGS sequence"/>
</dbReference>
<dbReference type="PANTHER" id="PTHR11668:SF300">
    <property type="entry name" value="SERINE_THREONINE-PROTEIN PHOSPHATASE"/>
    <property type="match status" value="1"/>
</dbReference>
<evidence type="ECO:0000313" key="10">
    <source>
        <dbReference type="EMBL" id="KAK8835880.1"/>
    </source>
</evidence>
<comment type="cofactor">
    <cofactor evidence="1">
        <name>Mn(2+)</name>
        <dbReference type="ChEBI" id="CHEBI:29035"/>
    </cofactor>
</comment>
<evidence type="ECO:0000256" key="6">
    <source>
        <dbReference type="ARBA" id="ARBA00047761"/>
    </source>
</evidence>
<keyword evidence="3 8" id="KW-0378">Hydrolase</keyword>
<comment type="caution">
    <text evidence="10">The sequence shown here is derived from an EMBL/GenBank/DDBJ whole genome shotgun (WGS) entry which is preliminary data.</text>
</comment>
<evidence type="ECO:0000256" key="4">
    <source>
        <dbReference type="ARBA" id="ARBA00022912"/>
    </source>
</evidence>